<organism evidence="2 3">
    <name type="scientific">Actinomycetospora endophytica</name>
    <dbReference type="NCBI Taxonomy" id="2291215"/>
    <lineage>
        <taxon>Bacteria</taxon>
        <taxon>Bacillati</taxon>
        <taxon>Actinomycetota</taxon>
        <taxon>Actinomycetes</taxon>
        <taxon>Pseudonocardiales</taxon>
        <taxon>Pseudonocardiaceae</taxon>
        <taxon>Actinomycetospora</taxon>
    </lineage>
</organism>
<evidence type="ECO:0000313" key="2">
    <source>
        <dbReference type="EMBL" id="MCD2192189.1"/>
    </source>
</evidence>
<comment type="caution">
    <text evidence="2">The sequence shown here is derived from an EMBL/GenBank/DDBJ whole genome shotgun (WGS) entry which is preliminary data.</text>
</comment>
<feature type="transmembrane region" description="Helical" evidence="1">
    <location>
        <begin position="38"/>
        <end position="62"/>
    </location>
</feature>
<evidence type="ECO:0000313" key="3">
    <source>
        <dbReference type="Proteomes" id="UP001199469"/>
    </source>
</evidence>
<proteinExistence type="predicted"/>
<feature type="transmembrane region" description="Helical" evidence="1">
    <location>
        <begin position="12"/>
        <end position="32"/>
    </location>
</feature>
<dbReference type="RefSeq" id="WP_230729878.1">
    <property type="nucleotide sequence ID" value="NZ_JAJNDB010000001.1"/>
</dbReference>
<keyword evidence="1" id="KW-0812">Transmembrane</keyword>
<keyword evidence="3" id="KW-1185">Reference proteome</keyword>
<sequence>MLRSVALTFSIVVNRAWIVVYLALFTLLGSSIDDPATITAAAGASVWTSWIVNLLVVEWFVIRRTSPSGPSRLPVQS</sequence>
<accession>A0ABS8P556</accession>
<reference evidence="2 3" key="1">
    <citation type="submission" date="2021-11" db="EMBL/GenBank/DDBJ databases">
        <title>Draft genome sequence of Actinomycetospora sp. SF1 isolated from the rhizosphere soil.</title>
        <authorList>
            <person name="Duangmal K."/>
            <person name="Chantavorakit T."/>
        </authorList>
    </citation>
    <scope>NUCLEOTIDE SEQUENCE [LARGE SCALE GENOMIC DNA]</scope>
    <source>
        <strain evidence="2 3">TBRC 5722</strain>
    </source>
</reference>
<dbReference type="Proteomes" id="UP001199469">
    <property type="component" value="Unassembled WGS sequence"/>
</dbReference>
<dbReference type="EMBL" id="JAJNDB010000001">
    <property type="protein sequence ID" value="MCD2192189.1"/>
    <property type="molecule type" value="Genomic_DNA"/>
</dbReference>
<name>A0ABS8P556_9PSEU</name>
<evidence type="ECO:0000256" key="1">
    <source>
        <dbReference type="SAM" id="Phobius"/>
    </source>
</evidence>
<protein>
    <submittedName>
        <fullName evidence="2">Uncharacterized protein</fullName>
    </submittedName>
</protein>
<gene>
    <name evidence="2" type="ORF">LQ327_02115</name>
</gene>
<keyword evidence="1" id="KW-1133">Transmembrane helix</keyword>
<keyword evidence="1" id="KW-0472">Membrane</keyword>